<feature type="non-terminal residue" evidence="1">
    <location>
        <position position="1"/>
    </location>
</feature>
<dbReference type="OrthoDB" id="1433126at2759"/>
<dbReference type="EMBL" id="QJKJ01005752">
    <property type="protein sequence ID" value="RDX89154.1"/>
    <property type="molecule type" value="Genomic_DNA"/>
</dbReference>
<dbReference type="Proteomes" id="UP000257109">
    <property type="component" value="Unassembled WGS sequence"/>
</dbReference>
<sequence>MVLTLFRIYLKTTKDTNYHLHSDNNNKQPIQQNSLEYSVKQMVTSYGQIPSQTIINPQANKNSIRTIPLPTPRKVVQAKNSEIDDELLQTVNKVKMNIPLFDSIKQIPKYAKFLKELCMNKRKKLKGDVEMGRNVSTLIKSEQVFPDSTFYAKEMQRSWHFYYSMHYRKLSLRLGALEPTSVMIQLANISIAHPLGILDYMLVQDELSNKGPTLILGKLFLKIAKTKIDVYYGSLSMELGDDMVEYNIFEAIKHPTKNFFSIFPIEEDTR</sequence>
<name>A0A371GF28_MUCPR</name>
<dbReference type="AlphaFoldDB" id="A0A371GF28"/>
<reference evidence="1" key="1">
    <citation type="submission" date="2018-05" db="EMBL/GenBank/DDBJ databases">
        <title>Draft genome of Mucuna pruriens seed.</title>
        <authorList>
            <person name="Nnadi N.E."/>
            <person name="Vos R."/>
            <person name="Hasami M.H."/>
            <person name="Devisetty U.K."/>
            <person name="Aguiy J.C."/>
        </authorList>
    </citation>
    <scope>NUCLEOTIDE SEQUENCE [LARGE SCALE GENOMIC DNA]</scope>
    <source>
        <strain evidence="1">JCA_2017</strain>
    </source>
</reference>
<keyword evidence="2" id="KW-1185">Reference proteome</keyword>
<dbReference type="PANTHER" id="PTHR33067">
    <property type="entry name" value="RNA-DIRECTED DNA POLYMERASE-RELATED"/>
    <property type="match status" value="1"/>
</dbReference>
<evidence type="ECO:0000313" key="2">
    <source>
        <dbReference type="Proteomes" id="UP000257109"/>
    </source>
</evidence>
<proteinExistence type="predicted"/>
<dbReference type="PANTHER" id="PTHR33067:SF9">
    <property type="entry name" value="RNA-DIRECTED DNA POLYMERASE"/>
    <property type="match status" value="1"/>
</dbReference>
<gene>
    <name evidence="1" type="ORF">CR513_29147</name>
</gene>
<accession>A0A371GF28</accession>
<comment type="caution">
    <text evidence="1">The sequence shown here is derived from an EMBL/GenBank/DDBJ whole genome shotgun (WGS) entry which is preliminary data.</text>
</comment>
<organism evidence="1 2">
    <name type="scientific">Mucuna pruriens</name>
    <name type="common">Velvet bean</name>
    <name type="synonym">Dolichos pruriens</name>
    <dbReference type="NCBI Taxonomy" id="157652"/>
    <lineage>
        <taxon>Eukaryota</taxon>
        <taxon>Viridiplantae</taxon>
        <taxon>Streptophyta</taxon>
        <taxon>Embryophyta</taxon>
        <taxon>Tracheophyta</taxon>
        <taxon>Spermatophyta</taxon>
        <taxon>Magnoliopsida</taxon>
        <taxon>eudicotyledons</taxon>
        <taxon>Gunneridae</taxon>
        <taxon>Pentapetalae</taxon>
        <taxon>rosids</taxon>
        <taxon>fabids</taxon>
        <taxon>Fabales</taxon>
        <taxon>Fabaceae</taxon>
        <taxon>Papilionoideae</taxon>
        <taxon>50 kb inversion clade</taxon>
        <taxon>NPAAA clade</taxon>
        <taxon>indigoferoid/millettioid clade</taxon>
        <taxon>Phaseoleae</taxon>
        <taxon>Mucuna</taxon>
    </lineage>
</organism>
<protein>
    <submittedName>
        <fullName evidence="1">Uncharacterized protein</fullName>
    </submittedName>
</protein>
<evidence type="ECO:0000313" key="1">
    <source>
        <dbReference type="EMBL" id="RDX89154.1"/>
    </source>
</evidence>